<proteinExistence type="predicted"/>
<dbReference type="Proteomes" id="UP000298438">
    <property type="component" value="Unassembled WGS sequence"/>
</dbReference>
<gene>
    <name evidence="2" type="ORF">E4L96_08340</name>
</gene>
<dbReference type="AlphaFoldDB" id="A0A4Y9SFH1"/>
<keyword evidence="3" id="KW-1185">Reference proteome</keyword>
<protein>
    <recommendedName>
        <fullName evidence="4">Type II secretion system protein GspC N-terminal domain-containing protein</fullName>
    </recommendedName>
</protein>
<dbReference type="OrthoDB" id="8778618at2"/>
<evidence type="ECO:0000313" key="2">
    <source>
        <dbReference type="EMBL" id="TFW22158.1"/>
    </source>
</evidence>
<accession>A0A4Y9SFH1</accession>
<dbReference type="RefSeq" id="WP_135206755.1">
    <property type="nucleotide sequence ID" value="NZ_SPVF01000109.1"/>
</dbReference>
<feature type="compositionally biased region" description="Polar residues" evidence="1">
    <location>
        <begin position="150"/>
        <end position="161"/>
    </location>
</feature>
<dbReference type="Gene3D" id="2.30.30.830">
    <property type="match status" value="1"/>
</dbReference>
<feature type="region of interest" description="Disordered" evidence="1">
    <location>
        <begin position="149"/>
        <end position="191"/>
    </location>
</feature>
<feature type="compositionally biased region" description="Pro residues" evidence="1">
    <location>
        <begin position="162"/>
        <end position="171"/>
    </location>
</feature>
<evidence type="ECO:0000256" key="1">
    <source>
        <dbReference type="SAM" id="MobiDB-lite"/>
    </source>
</evidence>
<dbReference type="EMBL" id="SPVF01000109">
    <property type="protein sequence ID" value="TFW22158.1"/>
    <property type="molecule type" value="Genomic_DNA"/>
</dbReference>
<reference evidence="2 3" key="1">
    <citation type="submission" date="2019-03" db="EMBL/GenBank/DDBJ databases">
        <title>Draft Genome Sequence of Massilia arenosa sp. nov., a Novel Massilia Species Isolated from a Sandy-loam Maize Soil.</title>
        <authorList>
            <person name="Raths R."/>
            <person name="Peta V."/>
            <person name="Bucking H."/>
        </authorList>
    </citation>
    <scope>NUCLEOTIDE SEQUENCE [LARGE SCALE GENOMIC DNA]</scope>
    <source>
        <strain evidence="2 3">MC02</strain>
    </source>
</reference>
<organism evidence="2 3">
    <name type="scientific">Zemynaea arenosa</name>
    <dbReference type="NCBI Taxonomy" id="2561931"/>
    <lineage>
        <taxon>Bacteria</taxon>
        <taxon>Pseudomonadati</taxon>
        <taxon>Pseudomonadota</taxon>
        <taxon>Betaproteobacteria</taxon>
        <taxon>Burkholderiales</taxon>
        <taxon>Oxalobacteraceae</taxon>
        <taxon>Telluria group</taxon>
        <taxon>Zemynaea</taxon>
    </lineage>
</organism>
<evidence type="ECO:0008006" key="4">
    <source>
        <dbReference type="Google" id="ProtNLM"/>
    </source>
</evidence>
<comment type="caution">
    <text evidence="2">The sequence shown here is derived from an EMBL/GenBank/DDBJ whole genome shotgun (WGS) entry which is preliminary data.</text>
</comment>
<sequence length="191" mass="19554">MNRLPLVSTILAVLLLAASIAYWALQLYQPPQRPIAAPPPPVVLEPAVDAAATLFGGQQAAVEVSNYALTGVVSAGRDSVAIVVAEGKPPVAIKLGREIVPGVVVQEVHPRYVMISEGGVAKRVDLPQEVKPAATLAAPVAGLAGAAANGNMSEPVQTSATPAPPPQPMQMPAPTRSTGQAPVEPPQPPQQ</sequence>
<evidence type="ECO:0000313" key="3">
    <source>
        <dbReference type="Proteomes" id="UP000298438"/>
    </source>
</evidence>
<name>A0A4Y9SFH1_9BURK</name>